<gene>
    <name evidence="10" type="ORF">PN36_05665</name>
</gene>
<feature type="transmembrane region" description="Helical" evidence="7">
    <location>
        <begin position="95"/>
        <end position="117"/>
    </location>
</feature>
<organism evidence="10 11">
    <name type="scientific">Candidatus Thiomargarita nelsonii</name>
    <dbReference type="NCBI Taxonomy" id="1003181"/>
    <lineage>
        <taxon>Bacteria</taxon>
        <taxon>Pseudomonadati</taxon>
        <taxon>Pseudomonadota</taxon>
        <taxon>Gammaproteobacteria</taxon>
        <taxon>Thiotrichales</taxon>
        <taxon>Thiotrichaceae</taxon>
        <taxon>Thiomargarita</taxon>
    </lineage>
</organism>
<reference evidence="10 11" key="1">
    <citation type="journal article" date="2016" name="Front. Microbiol.">
        <title>Single-Cell (Meta-)Genomics of a Dimorphic Candidatus Thiomargarita nelsonii Reveals Genomic Plasticity.</title>
        <authorList>
            <person name="Flood B.E."/>
            <person name="Fliss P."/>
            <person name="Jones D.S."/>
            <person name="Dick G.J."/>
            <person name="Jain S."/>
            <person name="Kaster A.K."/>
            <person name="Winkel M."/>
            <person name="Mussmann M."/>
            <person name="Bailey J."/>
        </authorList>
    </citation>
    <scope>NUCLEOTIDE SEQUENCE [LARGE SCALE GENOMIC DNA]</scope>
    <source>
        <strain evidence="10">Hydrate Ridge</strain>
    </source>
</reference>
<evidence type="ECO:0000313" key="10">
    <source>
        <dbReference type="EMBL" id="KHD11300.1"/>
    </source>
</evidence>
<dbReference type="Pfam" id="PF20501">
    <property type="entry name" value="MbhE"/>
    <property type="match status" value="1"/>
</dbReference>
<feature type="transmembrane region" description="Helical" evidence="7">
    <location>
        <begin position="6"/>
        <end position="28"/>
    </location>
</feature>
<accession>A0A0A6PKZ0</accession>
<keyword evidence="6 7" id="KW-0472">Membrane</keyword>
<evidence type="ECO:0000256" key="5">
    <source>
        <dbReference type="ARBA" id="ARBA00022989"/>
    </source>
</evidence>
<feature type="domain" description="MrpA C-terminal/MbhE" evidence="9">
    <location>
        <begin position="21"/>
        <end position="85"/>
    </location>
</feature>
<dbReference type="PANTHER" id="PTHR33932">
    <property type="entry name" value="NA(+)/H(+) ANTIPORTER SUBUNIT B"/>
    <property type="match status" value="1"/>
</dbReference>
<dbReference type="InterPro" id="IPR046806">
    <property type="entry name" value="MrpA_C/MbhE"/>
</dbReference>
<dbReference type="Pfam" id="PF04039">
    <property type="entry name" value="MnhB"/>
    <property type="match status" value="1"/>
</dbReference>
<evidence type="ECO:0000256" key="1">
    <source>
        <dbReference type="ARBA" id="ARBA00004651"/>
    </source>
</evidence>
<evidence type="ECO:0000256" key="6">
    <source>
        <dbReference type="ARBA" id="ARBA00023136"/>
    </source>
</evidence>
<dbReference type="PANTHER" id="PTHR33932:SF4">
    <property type="entry name" value="NA(+)_H(+) ANTIPORTER SUBUNIT B"/>
    <property type="match status" value="1"/>
</dbReference>
<comment type="caution">
    <text evidence="10">The sequence shown here is derived from an EMBL/GenBank/DDBJ whole genome shotgun (WGS) entry which is preliminary data.</text>
</comment>
<dbReference type="InterPro" id="IPR050622">
    <property type="entry name" value="CPA3_antiporter_subunitB"/>
</dbReference>
<feature type="transmembrane region" description="Helical" evidence="7">
    <location>
        <begin position="123"/>
        <end position="143"/>
    </location>
</feature>
<evidence type="ECO:0000256" key="3">
    <source>
        <dbReference type="ARBA" id="ARBA00022475"/>
    </source>
</evidence>
<evidence type="ECO:0000256" key="4">
    <source>
        <dbReference type="ARBA" id="ARBA00022692"/>
    </source>
</evidence>
<feature type="transmembrane region" description="Helical" evidence="7">
    <location>
        <begin position="66"/>
        <end position="83"/>
    </location>
</feature>
<keyword evidence="3" id="KW-1003">Cell membrane</keyword>
<dbReference type="InterPro" id="IPR007182">
    <property type="entry name" value="MnhB"/>
</dbReference>
<dbReference type="NCBIfam" id="NF006248">
    <property type="entry name" value="PRK08386.1"/>
    <property type="match status" value="1"/>
</dbReference>
<dbReference type="Proteomes" id="UP000030428">
    <property type="component" value="Unassembled WGS sequence"/>
</dbReference>
<keyword evidence="4 7" id="KW-0812">Transmembrane</keyword>
<proteinExistence type="inferred from homology"/>
<dbReference type="GO" id="GO:0005886">
    <property type="term" value="C:plasma membrane"/>
    <property type="evidence" value="ECO:0007669"/>
    <property type="project" value="UniProtKB-SubCell"/>
</dbReference>
<evidence type="ECO:0000256" key="2">
    <source>
        <dbReference type="ARBA" id="ARBA00009425"/>
    </source>
</evidence>
<keyword evidence="5 7" id="KW-1133">Transmembrane helix</keyword>
<feature type="transmembrane region" description="Helical" evidence="7">
    <location>
        <begin position="155"/>
        <end position="174"/>
    </location>
</feature>
<comment type="similarity">
    <text evidence="2">Belongs to the CPA3 antiporters (TC 2.A.63) subunit B family.</text>
</comment>
<evidence type="ECO:0000313" key="11">
    <source>
        <dbReference type="Proteomes" id="UP000030428"/>
    </source>
</evidence>
<sequence length="227" mass="23470">MKLREISGLIFIIGLGLLLGAVLKILAYDNTVGMSILARAPLEVGTANLVTSVLLAYRGLDTLGELTILFVAATAAGMVLGQRRPDAAFEPDAGFILRIAADLLFPFLIILGVYIILHGHLTPGGGFQGGAILAAAFFVPILASPASPFNHRVSSTIEGLAGAAFIIIGLVALFDKGDFLAPLFGTGEVGQLFSAGSLPLLYLAVGLKVGAELAGLLARLQESEVSD</sequence>
<evidence type="ECO:0000256" key="7">
    <source>
        <dbReference type="SAM" id="Phobius"/>
    </source>
</evidence>
<evidence type="ECO:0000259" key="9">
    <source>
        <dbReference type="Pfam" id="PF20501"/>
    </source>
</evidence>
<comment type="subcellular location">
    <subcellularLocation>
        <location evidence="1">Cell membrane</location>
        <topology evidence="1">Multi-pass membrane protein</topology>
    </subcellularLocation>
</comment>
<name>A0A0A6PKZ0_9GAMM</name>
<protein>
    <submittedName>
        <fullName evidence="10">Sodium:proton antiporter</fullName>
    </submittedName>
</protein>
<dbReference type="AlphaFoldDB" id="A0A0A6PKZ0"/>
<feature type="transmembrane region" description="Helical" evidence="7">
    <location>
        <begin position="200"/>
        <end position="218"/>
    </location>
</feature>
<evidence type="ECO:0000259" key="8">
    <source>
        <dbReference type="Pfam" id="PF04039"/>
    </source>
</evidence>
<keyword evidence="11" id="KW-1185">Reference proteome</keyword>
<feature type="domain" description="Na+/H+ antiporter MnhB subunit-related protein" evidence="8">
    <location>
        <begin position="96"/>
        <end position="213"/>
    </location>
</feature>
<dbReference type="EMBL" id="JSZA02000015">
    <property type="protein sequence ID" value="KHD11300.1"/>
    <property type="molecule type" value="Genomic_DNA"/>
</dbReference>